<reference evidence="1 2" key="1">
    <citation type="submission" date="2011-01" db="EMBL/GenBank/DDBJ databases">
        <title>Complete sequence of chromosome of Streptomyces flavogriseus ATCC 33331.</title>
        <authorList>
            <consortium name="US DOE Joint Genome Institute"/>
            <person name="Lucas S."/>
            <person name="Copeland A."/>
            <person name="Lapidus A."/>
            <person name="Cheng J.-F."/>
            <person name="Goodwin L."/>
            <person name="Pitluck S."/>
            <person name="Davenport K."/>
            <person name="Detter J.C."/>
            <person name="Han C."/>
            <person name="Tapia R."/>
            <person name="Land M."/>
            <person name="Hauser L."/>
            <person name="Kyrpides N."/>
            <person name="Ivanova N."/>
            <person name="Ovchinnikova G."/>
            <person name="Pagani I."/>
            <person name="Brumm P."/>
            <person name="Mead D."/>
            <person name="Woyke T."/>
        </authorList>
    </citation>
    <scope>NUCLEOTIDE SEQUENCE [LARGE SCALE GENOMIC DNA]</scope>
    <source>
        <strain evidence="2">ATCC 33331 / IAF-45CD</strain>
    </source>
</reference>
<dbReference type="OrthoDB" id="4336271at2"/>
<evidence type="ECO:0000313" key="2">
    <source>
        <dbReference type="Proteomes" id="UP000002066"/>
    </source>
</evidence>
<name>A0A8D3WMW3_STRFA</name>
<dbReference type="KEGG" id="sfa:Sfla_6337"/>
<evidence type="ECO:0000313" key="1">
    <source>
        <dbReference type="EMBL" id="ADW07702.1"/>
    </source>
</evidence>
<protein>
    <submittedName>
        <fullName evidence="1">Uncharacterized protein</fullName>
    </submittedName>
</protein>
<sequence length="49" mass="5701">MLTDGIRIKTLEEQVDHLTVLVETKKAEVGALERLLRSAMRIIRRANRR</sequence>
<accession>A0A8D3WMW3</accession>
<dbReference type="Proteomes" id="UP000002066">
    <property type="component" value="Chromosome"/>
</dbReference>
<gene>
    <name evidence="1" type="ordered locus">Sfla_6337</name>
</gene>
<organism evidence="1 2">
    <name type="scientific">Streptomyces pratensis (strain ATCC 33331 / IAF-45CD)</name>
    <dbReference type="NCBI Taxonomy" id="591167"/>
    <lineage>
        <taxon>Bacteria</taxon>
        <taxon>Bacillati</taxon>
        <taxon>Actinomycetota</taxon>
        <taxon>Actinomycetes</taxon>
        <taxon>Kitasatosporales</taxon>
        <taxon>Streptomycetaceae</taxon>
        <taxon>Streptomyces</taxon>
    </lineage>
</organism>
<dbReference type="AlphaFoldDB" id="A0A8D3WMW3"/>
<dbReference type="EMBL" id="CP002475">
    <property type="protein sequence ID" value="ADW07702.1"/>
    <property type="molecule type" value="Genomic_DNA"/>
</dbReference>
<proteinExistence type="predicted"/>